<feature type="domain" description="Carbohydrate kinase PfkB" evidence="1">
    <location>
        <begin position="5"/>
        <end position="292"/>
    </location>
</feature>
<dbReference type="EMBL" id="JAZGQO010000021">
    <property type="protein sequence ID" value="KAK6166527.1"/>
    <property type="molecule type" value="Genomic_DNA"/>
</dbReference>
<dbReference type="CDD" id="cd01939">
    <property type="entry name" value="Ketohexokinase"/>
    <property type="match status" value="1"/>
</dbReference>
<dbReference type="Gene3D" id="3.40.1190.20">
    <property type="match status" value="1"/>
</dbReference>
<dbReference type="Proteomes" id="UP001347796">
    <property type="component" value="Unassembled WGS sequence"/>
</dbReference>
<organism evidence="2 3">
    <name type="scientific">Patella caerulea</name>
    <name type="common">Rayed Mediterranean limpet</name>
    <dbReference type="NCBI Taxonomy" id="87958"/>
    <lineage>
        <taxon>Eukaryota</taxon>
        <taxon>Metazoa</taxon>
        <taxon>Spiralia</taxon>
        <taxon>Lophotrochozoa</taxon>
        <taxon>Mollusca</taxon>
        <taxon>Gastropoda</taxon>
        <taxon>Patellogastropoda</taxon>
        <taxon>Patelloidea</taxon>
        <taxon>Patellidae</taxon>
        <taxon>Patella</taxon>
    </lineage>
</organism>
<evidence type="ECO:0000259" key="1">
    <source>
        <dbReference type="Pfam" id="PF00294"/>
    </source>
</evidence>
<reference evidence="2 3" key="1">
    <citation type="submission" date="2024-01" db="EMBL/GenBank/DDBJ databases">
        <title>The genome of the rayed Mediterranean limpet Patella caerulea (Linnaeus, 1758).</title>
        <authorList>
            <person name="Anh-Thu Weber A."/>
            <person name="Halstead-Nussloch G."/>
        </authorList>
    </citation>
    <scope>NUCLEOTIDE SEQUENCE [LARGE SCALE GENOMIC DNA]</scope>
    <source>
        <strain evidence="2">AATW-2023a</strain>
        <tissue evidence="2">Whole specimen</tissue>
    </source>
</reference>
<protein>
    <recommendedName>
        <fullName evidence="1">Carbohydrate kinase PfkB domain-containing protein</fullName>
    </recommendedName>
</protein>
<proteinExistence type="predicted"/>
<dbReference type="InterPro" id="IPR029056">
    <property type="entry name" value="Ribokinase-like"/>
</dbReference>
<keyword evidence="3" id="KW-1185">Reference proteome</keyword>
<accession>A0AAN8FY24</accession>
<dbReference type="GO" id="GO:0006000">
    <property type="term" value="P:fructose metabolic process"/>
    <property type="evidence" value="ECO:0007669"/>
    <property type="project" value="InterPro"/>
</dbReference>
<sequence>MDTNKTILCVGLVCIDLKTIVQTYPLEDSGQRTLDTIKERGGNASNTATVLSSIGCNVEFLGTVADCENINFLRSDCSEYGINIENCAVCPKTKCPLSVVIINTENGSRTILHSNKSLRELKCEDFMKLDLKKYKWIHFEGRPNRDEIYLMMNHVRKYNNSVDDEDKIVISLEIEKIRPVLLDDLIELADYTFLSKDYARYLDYDDMTSCVKGMSDEKGKTIFCAWGEQGAAAKNPDGPIVTSKAFKPPQVKDTTGAGDTFIAGCIYSLCRNLSLGNCIEIGCRLAGAKCGIMGLKDIHSVKKIILNKIDNFKLDYKTY</sequence>
<dbReference type="InterPro" id="IPR011611">
    <property type="entry name" value="PfkB_dom"/>
</dbReference>
<gene>
    <name evidence="2" type="ORF">SNE40_023192</name>
</gene>
<dbReference type="PANTHER" id="PTHR42774:SF3">
    <property type="entry name" value="KETOHEXOKINASE"/>
    <property type="match status" value="1"/>
</dbReference>
<name>A0AAN8FY24_PATCE</name>
<dbReference type="PANTHER" id="PTHR42774">
    <property type="entry name" value="PHOSPHOTRANSFERASE SYSTEM TRANSPORT PROTEIN"/>
    <property type="match status" value="1"/>
</dbReference>
<evidence type="ECO:0000313" key="3">
    <source>
        <dbReference type="Proteomes" id="UP001347796"/>
    </source>
</evidence>
<dbReference type="Pfam" id="PF00294">
    <property type="entry name" value="PfkB"/>
    <property type="match status" value="1"/>
</dbReference>
<comment type="caution">
    <text evidence="2">The sequence shown here is derived from an EMBL/GenBank/DDBJ whole genome shotgun (WGS) entry which is preliminary data.</text>
</comment>
<dbReference type="SUPFAM" id="SSF53613">
    <property type="entry name" value="Ribokinase-like"/>
    <property type="match status" value="1"/>
</dbReference>
<dbReference type="InterPro" id="IPR052562">
    <property type="entry name" value="Ketohexokinase-related"/>
</dbReference>
<evidence type="ECO:0000313" key="2">
    <source>
        <dbReference type="EMBL" id="KAK6166527.1"/>
    </source>
</evidence>
<dbReference type="AlphaFoldDB" id="A0AAN8FY24"/>
<dbReference type="GO" id="GO:0004454">
    <property type="term" value="F:ketohexokinase activity"/>
    <property type="evidence" value="ECO:0007669"/>
    <property type="project" value="InterPro"/>
</dbReference>
<dbReference type="InterPro" id="IPR034093">
    <property type="entry name" value="KHK"/>
</dbReference>